<dbReference type="AlphaFoldDB" id="A0A059DKQ7"/>
<name>A0A059DKQ7_EUCGR</name>
<protein>
    <submittedName>
        <fullName evidence="1">Uncharacterized protein</fullName>
    </submittedName>
</protein>
<dbReference type="EMBL" id="KK198753">
    <property type="protein sequence ID" value="KCW90987.1"/>
    <property type="molecule type" value="Genomic_DNA"/>
</dbReference>
<dbReference type="InParanoid" id="A0A059DKQ7"/>
<sequence length="81" mass="9607">MKMFTCTENMDIGYTLYLLKPIYHSKYTREILPMHQSQNTHNKYFTSHALKKGALTCEMILMKSCLHHSHSNNKKFVKIAW</sequence>
<gene>
    <name evidence="1" type="ORF">EUGRSUZ_A02996</name>
</gene>
<dbReference type="Gramene" id="KCW90987">
    <property type="protein sequence ID" value="KCW90987"/>
    <property type="gene ID" value="EUGRSUZ_A02996"/>
</dbReference>
<accession>A0A059DKQ7</accession>
<proteinExistence type="predicted"/>
<organism evidence="1">
    <name type="scientific">Eucalyptus grandis</name>
    <name type="common">Flooded gum</name>
    <dbReference type="NCBI Taxonomy" id="71139"/>
    <lineage>
        <taxon>Eukaryota</taxon>
        <taxon>Viridiplantae</taxon>
        <taxon>Streptophyta</taxon>
        <taxon>Embryophyta</taxon>
        <taxon>Tracheophyta</taxon>
        <taxon>Spermatophyta</taxon>
        <taxon>Magnoliopsida</taxon>
        <taxon>eudicotyledons</taxon>
        <taxon>Gunneridae</taxon>
        <taxon>Pentapetalae</taxon>
        <taxon>rosids</taxon>
        <taxon>malvids</taxon>
        <taxon>Myrtales</taxon>
        <taxon>Myrtaceae</taxon>
        <taxon>Myrtoideae</taxon>
        <taxon>Eucalypteae</taxon>
        <taxon>Eucalyptus</taxon>
    </lineage>
</organism>
<reference evidence="1" key="1">
    <citation type="submission" date="2013-07" db="EMBL/GenBank/DDBJ databases">
        <title>The genome of Eucalyptus grandis.</title>
        <authorList>
            <person name="Schmutz J."/>
            <person name="Hayes R."/>
            <person name="Myburg A."/>
            <person name="Tuskan G."/>
            <person name="Grattapaglia D."/>
            <person name="Rokhsar D.S."/>
        </authorList>
    </citation>
    <scope>NUCLEOTIDE SEQUENCE</scope>
    <source>
        <tissue evidence="1">Leaf extractions</tissue>
    </source>
</reference>
<evidence type="ECO:0000313" key="1">
    <source>
        <dbReference type="EMBL" id="KCW90987.1"/>
    </source>
</evidence>